<dbReference type="InterPro" id="IPR001279">
    <property type="entry name" value="Metallo-B-lactamas"/>
</dbReference>
<dbReference type="Pfam" id="PF12706">
    <property type="entry name" value="Lactamase_B_2"/>
    <property type="match status" value="1"/>
</dbReference>
<evidence type="ECO:0000313" key="3">
    <source>
        <dbReference type="Proteomes" id="UP000266426"/>
    </source>
</evidence>
<name>A0A3A4QW03_9BACT</name>
<keyword evidence="2" id="KW-0378">Hydrolase</keyword>
<protein>
    <submittedName>
        <fullName evidence="2">MBL fold metallo-hydrolase</fullName>
    </submittedName>
</protein>
<dbReference type="GO" id="GO:0042781">
    <property type="term" value="F:3'-tRNA processing endoribonuclease activity"/>
    <property type="evidence" value="ECO:0007669"/>
    <property type="project" value="TreeGrafter"/>
</dbReference>
<gene>
    <name evidence="2" type="ORF">C4541_08815</name>
</gene>
<dbReference type="SUPFAM" id="SSF56281">
    <property type="entry name" value="Metallo-hydrolase/oxidoreductase"/>
    <property type="match status" value="1"/>
</dbReference>
<organism evidence="2 3">
    <name type="scientific">Candidatus Auribacter fodinae</name>
    <dbReference type="NCBI Taxonomy" id="2093366"/>
    <lineage>
        <taxon>Bacteria</taxon>
        <taxon>Pseudomonadati</taxon>
        <taxon>Candidatus Auribacterota</taxon>
        <taxon>Candidatus Auribacteria</taxon>
        <taxon>Candidatus Auribacterales</taxon>
        <taxon>Candidatus Auribacteraceae</taxon>
        <taxon>Candidatus Auribacter</taxon>
    </lineage>
</organism>
<evidence type="ECO:0000313" key="2">
    <source>
        <dbReference type="EMBL" id="RJP58120.1"/>
    </source>
</evidence>
<dbReference type="CDD" id="cd07715">
    <property type="entry name" value="TaR3-like_MBL-fold"/>
    <property type="match status" value="1"/>
</dbReference>
<dbReference type="PANTHER" id="PTHR46018:SF2">
    <property type="entry name" value="ZINC PHOSPHODIESTERASE ELAC PROTEIN 1"/>
    <property type="match status" value="1"/>
</dbReference>
<proteinExistence type="predicted"/>
<dbReference type="AlphaFoldDB" id="A0A3A4QW03"/>
<accession>A0A3A4QW03</accession>
<dbReference type="Proteomes" id="UP000266426">
    <property type="component" value="Unassembled WGS sequence"/>
</dbReference>
<comment type="caution">
    <text evidence="2">The sequence shown here is derived from an EMBL/GenBank/DDBJ whole genome shotgun (WGS) entry which is preliminary data.</text>
</comment>
<dbReference type="Gene3D" id="3.60.15.10">
    <property type="entry name" value="Ribonuclease Z/Hydroxyacylglutathione hydrolase-like"/>
    <property type="match status" value="1"/>
</dbReference>
<feature type="domain" description="Metallo-beta-lactamase" evidence="1">
    <location>
        <begin position="43"/>
        <end position="271"/>
    </location>
</feature>
<reference evidence="2 3" key="1">
    <citation type="journal article" date="2017" name="ISME J.">
        <title>Energy and carbon metabolisms in a deep terrestrial subsurface fluid microbial community.</title>
        <authorList>
            <person name="Momper L."/>
            <person name="Jungbluth S.P."/>
            <person name="Lee M.D."/>
            <person name="Amend J.P."/>
        </authorList>
    </citation>
    <scope>NUCLEOTIDE SEQUENCE [LARGE SCALE GENOMIC DNA]</scope>
    <source>
        <strain evidence="2">SURF_26</strain>
    </source>
</reference>
<dbReference type="InterPro" id="IPR036866">
    <property type="entry name" value="RibonucZ/Hydroxyglut_hydro"/>
</dbReference>
<dbReference type="EMBL" id="QZJZ01000071">
    <property type="protein sequence ID" value="RJP58120.1"/>
    <property type="molecule type" value="Genomic_DNA"/>
</dbReference>
<dbReference type="PANTHER" id="PTHR46018">
    <property type="entry name" value="ZINC PHOSPHODIESTERASE ELAC PROTEIN 1"/>
    <property type="match status" value="1"/>
</dbReference>
<sequence length="305" mass="33774">MSTDAFNVKVFGCRGSYPKPGQDTVYFGGNTTCYAVKIRNCIIIFDAGTGIIDYGQELLKEHQTDKKTIIANLFLTHIHHDHIEGFPFFAPAYLYSTTINIYGACTSTCSLVEMLSRSMLPPYFPVEFVETHAIKNVQELSDSDTVLLDAATGTPKGLYHGSQHLSCDPDDIQVKVLRGYAHPKGGIYIYAVIWRGKKFVFATDTEGYIGSDQRLVQFCQGADLLVHDAQFTCATYADPKLPKQGWGHSTVNMAVEVAQKAGVKKLILTHHDPNDTDEIVRSKQTDAQKLFSAVECAREGTVYTL</sequence>
<evidence type="ECO:0000259" key="1">
    <source>
        <dbReference type="Pfam" id="PF12706"/>
    </source>
</evidence>